<dbReference type="AlphaFoldDB" id="E4RT11"/>
<feature type="chain" id="PRO_5003186907" description="Fibronectin type III domain protein" evidence="1">
    <location>
        <begin position="20"/>
        <end position="669"/>
    </location>
</feature>
<feature type="signal peptide" evidence="1">
    <location>
        <begin position="1"/>
        <end position="19"/>
    </location>
</feature>
<dbReference type="EMBL" id="CP002305">
    <property type="protein sequence ID" value="ADQ17719.1"/>
    <property type="molecule type" value="Genomic_DNA"/>
</dbReference>
<dbReference type="Pfam" id="PF13585">
    <property type="entry name" value="CHU_C"/>
    <property type="match status" value="1"/>
</dbReference>
<dbReference type="RefSeq" id="WP_013408765.1">
    <property type="nucleotide sequence ID" value="NC_014655.1"/>
</dbReference>
<evidence type="ECO:0000313" key="3">
    <source>
        <dbReference type="Proteomes" id="UP000007435"/>
    </source>
</evidence>
<organism evidence="2 3">
    <name type="scientific">Leadbetterella byssophila (strain DSM 17132 / JCM 16389 / KACC 11308 / NBRC 106382 / 4M15)</name>
    <dbReference type="NCBI Taxonomy" id="649349"/>
    <lineage>
        <taxon>Bacteria</taxon>
        <taxon>Pseudomonadati</taxon>
        <taxon>Bacteroidota</taxon>
        <taxon>Cytophagia</taxon>
        <taxon>Cytophagales</taxon>
        <taxon>Leadbetterellaceae</taxon>
        <taxon>Leadbetterella</taxon>
    </lineage>
</organism>
<proteinExistence type="predicted"/>
<dbReference type="OrthoDB" id="631648at2"/>
<dbReference type="InterPro" id="IPR026341">
    <property type="entry name" value="T9SS_type_B"/>
</dbReference>
<protein>
    <recommendedName>
        <fullName evidence="4">Fibronectin type III domain protein</fullName>
    </recommendedName>
</protein>
<evidence type="ECO:0008006" key="4">
    <source>
        <dbReference type="Google" id="ProtNLM"/>
    </source>
</evidence>
<evidence type="ECO:0000256" key="1">
    <source>
        <dbReference type="SAM" id="SignalP"/>
    </source>
</evidence>
<keyword evidence="3" id="KW-1185">Reference proteome</keyword>
<dbReference type="NCBIfam" id="TIGR04131">
    <property type="entry name" value="Bac_Flav_CTERM"/>
    <property type="match status" value="1"/>
</dbReference>
<name>E4RT11_LEAB4</name>
<keyword evidence="1" id="KW-0732">Signal</keyword>
<dbReference type="HOGENOM" id="CLU_402124_0_0_10"/>
<accession>E4RT11</accession>
<reference evidence="2 3" key="2">
    <citation type="journal article" date="2011" name="Stand. Genomic Sci.">
        <title>Complete genome sequence of Leadbetterella byssophila type strain (4M15).</title>
        <authorList>
            <person name="Abt B."/>
            <person name="Teshima H."/>
            <person name="Lucas S."/>
            <person name="Lapidus A."/>
            <person name="Del Rio T.G."/>
            <person name="Nolan M."/>
            <person name="Tice H."/>
            <person name="Cheng J.F."/>
            <person name="Pitluck S."/>
            <person name="Liolios K."/>
            <person name="Pagani I."/>
            <person name="Ivanova N."/>
            <person name="Mavromatis K."/>
            <person name="Pati A."/>
            <person name="Tapia R."/>
            <person name="Han C."/>
            <person name="Goodwin L."/>
            <person name="Chen A."/>
            <person name="Palaniappan K."/>
            <person name="Land M."/>
            <person name="Hauser L."/>
            <person name="Chang Y.J."/>
            <person name="Jeffries C.D."/>
            <person name="Rohde M."/>
            <person name="Goker M."/>
            <person name="Tindall B.J."/>
            <person name="Detter J.C."/>
            <person name="Woyke T."/>
            <person name="Bristow J."/>
            <person name="Eisen J.A."/>
            <person name="Markowitz V."/>
            <person name="Hugenholtz P."/>
            <person name="Klenk H.P."/>
            <person name="Kyrpides N.C."/>
        </authorList>
    </citation>
    <scope>NUCLEOTIDE SEQUENCE [LARGE SCALE GENOMIC DNA]</scope>
    <source>
        <strain evidence="3">DSM 17132 / JCM 16389 / KACC 11308 / NBRC 106382 / 4M15</strain>
    </source>
</reference>
<dbReference type="STRING" id="649349.Lbys_2023"/>
<dbReference type="Proteomes" id="UP000007435">
    <property type="component" value="Chromosome"/>
</dbReference>
<evidence type="ECO:0000313" key="2">
    <source>
        <dbReference type="EMBL" id="ADQ17719.1"/>
    </source>
</evidence>
<dbReference type="KEGG" id="lby:Lbys_2023"/>
<gene>
    <name evidence="2" type="ordered locus">Lbys_2023</name>
</gene>
<sequence>MRKLVAIAFLLFCVLPSLTAQNLCEDPRAYATGSFELSSYDICHNENIRITGDEKVQDARYYFNYKGETYEMAYSQGETRLDFSEYMEKLKKPSVFTVIQVGKVDGKESVACKKIKVRYMDVPVYSYTYCPGPTIKLEITIPQHELNDFQDYSIKVNGQNYYTDALTYRDAFTVPNQPIKLHVTANGSPKTCPATSSEIEVPIFGGGRDWDYYPEITTLTLGDDLIPRMEITGQYDQTHTLYRYAAGANYNVAQAVKTGIKTGDLVSDIPPSLDKSYCYFIKADRVACVQMQFRSAEICTIPLKEGNSANIKENVLTWQRYSGPVDYRAFTPSGALSTSSWMEIARSEENLETKRLLDQDVQYVDKNVDCSKKYCYRIRLDHTGHISGANFQSRSYSNTVCLDHRLDLQDPPLGLLVSAEEQDNIISFNPPGDIQYKPVTWELYKKEGTTFTLSQTEEDVTKFTDEGVTKAETYKVRFFDACKNESPYSGEVTSVFLSEDGDNILDWTSGNPFDGSTISHYEVMYVNSGETFKESAQVNTHPVSTAEVVTEGTFIVRAVASDGRVSDSNPVRFFVRGALFLPNAFTPNSDGHNDTFGAKGSLTSIEKFQMDIFAPNGQKIAEVTDPMSGWDGKLPNGLLAPTGSYFYQIKAEMKSGQVLSKNGSFVVIH</sequence>
<dbReference type="eggNOG" id="COG3291">
    <property type="taxonomic scope" value="Bacteria"/>
</dbReference>
<reference key="1">
    <citation type="submission" date="2010-11" db="EMBL/GenBank/DDBJ databases">
        <title>The complete genome of Leadbetterella byssophila DSM 17132.</title>
        <authorList>
            <consortium name="US DOE Joint Genome Institute (JGI-PGF)"/>
            <person name="Lucas S."/>
            <person name="Copeland A."/>
            <person name="Lapidus A."/>
            <person name="Glavina del Rio T."/>
            <person name="Dalin E."/>
            <person name="Tice H."/>
            <person name="Bruce D."/>
            <person name="Goodwin L."/>
            <person name="Pitluck S."/>
            <person name="Kyrpides N."/>
            <person name="Mavromatis K."/>
            <person name="Ivanova N."/>
            <person name="Teshima H."/>
            <person name="Brettin T."/>
            <person name="Detter J.C."/>
            <person name="Han C."/>
            <person name="Tapia R."/>
            <person name="Land M."/>
            <person name="Hauser L."/>
            <person name="Markowitz V."/>
            <person name="Cheng J.-F."/>
            <person name="Hugenholtz P."/>
            <person name="Woyke T."/>
            <person name="Wu D."/>
            <person name="Tindall B."/>
            <person name="Pomrenke H.G."/>
            <person name="Brambilla E."/>
            <person name="Klenk H.-P."/>
            <person name="Eisen J.A."/>
        </authorList>
    </citation>
    <scope>NUCLEOTIDE SEQUENCE [LARGE SCALE GENOMIC DNA]</scope>
    <source>
        <strain>DSM 17132</strain>
    </source>
</reference>